<accession>A0A2W2HT91</accession>
<name>A0A2W2HT91_9ACTN</name>
<dbReference type="AlphaFoldDB" id="A0A2W2HT91"/>
<reference evidence="1 2" key="1">
    <citation type="submission" date="2018-01" db="EMBL/GenBank/DDBJ databases">
        <title>Draft genome sequence of Sphaerisporangium sp. 7K107.</title>
        <authorList>
            <person name="Sahin N."/>
            <person name="Saygin H."/>
            <person name="Ay H."/>
        </authorList>
    </citation>
    <scope>NUCLEOTIDE SEQUENCE [LARGE SCALE GENOMIC DNA]</scope>
    <source>
        <strain evidence="1 2">7K107</strain>
    </source>
</reference>
<evidence type="ECO:0000313" key="2">
    <source>
        <dbReference type="Proteomes" id="UP000248544"/>
    </source>
</evidence>
<organism evidence="1 2">
    <name type="scientific">Spongiactinospora gelatinilytica</name>
    <dbReference type="NCBI Taxonomy" id="2666298"/>
    <lineage>
        <taxon>Bacteria</taxon>
        <taxon>Bacillati</taxon>
        <taxon>Actinomycetota</taxon>
        <taxon>Actinomycetes</taxon>
        <taxon>Streptosporangiales</taxon>
        <taxon>Streptosporangiaceae</taxon>
        <taxon>Spongiactinospora</taxon>
    </lineage>
</organism>
<protein>
    <submittedName>
        <fullName evidence="1">Uncharacterized protein</fullName>
    </submittedName>
</protein>
<dbReference type="EMBL" id="POUA01000028">
    <property type="protein sequence ID" value="PZG53108.1"/>
    <property type="molecule type" value="Genomic_DNA"/>
</dbReference>
<keyword evidence="2" id="KW-1185">Reference proteome</keyword>
<dbReference type="Proteomes" id="UP000248544">
    <property type="component" value="Unassembled WGS sequence"/>
</dbReference>
<dbReference type="RefSeq" id="WP_111166071.1">
    <property type="nucleotide sequence ID" value="NZ_POUA01000028.1"/>
</dbReference>
<proteinExistence type="predicted"/>
<comment type="caution">
    <text evidence="1">The sequence shown here is derived from an EMBL/GenBank/DDBJ whole genome shotgun (WGS) entry which is preliminary data.</text>
</comment>
<gene>
    <name evidence="1" type="ORF">C1I98_06000</name>
</gene>
<sequence length="94" mass="9918">MPQLLFDPPICSAVPPVVVWEVESGASGVTDDVDAAEKAMLDALATRAEGRGQVRLAHLVRVGVGYDYGETLVTAHRKDGVTTIVTGDAWVTTP</sequence>
<evidence type="ECO:0000313" key="1">
    <source>
        <dbReference type="EMBL" id="PZG53108.1"/>
    </source>
</evidence>